<feature type="region of interest" description="Disordered" evidence="1">
    <location>
        <begin position="109"/>
        <end position="131"/>
    </location>
</feature>
<dbReference type="Proteomes" id="UP000324832">
    <property type="component" value="Unassembled WGS sequence"/>
</dbReference>
<keyword evidence="3" id="KW-1185">Reference proteome</keyword>
<reference evidence="2 3" key="1">
    <citation type="submission" date="2017-07" db="EMBL/GenBank/DDBJ databases">
        <authorList>
            <person name="Talla V."/>
            <person name="Backstrom N."/>
        </authorList>
    </citation>
    <scope>NUCLEOTIDE SEQUENCE [LARGE SCALE GENOMIC DNA]</scope>
</reference>
<dbReference type="AlphaFoldDB" id="A0A5E4R516"/>
<evidence type="ECO:0000256" key="1">
    <source>
        <dbReference type="SAM" id="MobiDB-lite"/>
    </source>
</evidence>
<evidence type="ECO:0000313" key="2">
    <source>
        <dbReference type="EMBL" id="VVD05720.1"/>
    </source>
</evidence>
<feature type="region of interest" description="Disordered" evidence="1">
    <location>
        <begin position="1"/>
        <end position="38"/>
    </location>
</feature>
<proteinExistence type="predicted"/>
<sequence>MLGPDGTTYQNDVSVKDEEDTSFQKSKRIPIEGTSGMELNSLKSSRNWKKSITEFFRNELRSTRSNDGDRPSGGNEKNGNEKFEEKNIATEQKWQSLRKVFIRQSFVDNWQRSPGQAKETSSQIKRFGVRK</sequence>
<feature type="non-terminal residue" evidence="2">
    <location>
        <position position="131"/>
    </location>
</feature>
<accession>A0A5E4R516</accession>
<protein>
    <submittedName>
        <fullName evidence="2">Uncharacterized protein</fullName>
    </submittedName>
</protein>
<feature type="compositionally biased region" description="Polar residues" evidence="1">
    <location>
        <begin position="109"/>
        <end position="124"/>
    </location>
</feature>
<dbReference type="EMBL" id="FZQP02007013">
    <property type="protein sequence ID" value="VVD05720.1"/>
    <property type="molecule type" value="Genomic_DNA"/>
</dbReference>
<feature type="compositionally biased region" description="Basic and acidic residues" evidence="1">
    <location>
        <begin position="59"/>
        <end position="70"/>
    </location>
</feature>
<organism evidence="2 3">
    <name type="scientific">Leptidea sinapis</name>
    <dbReference type="NCBI Taxonomy" id="189913"/>
    <lineage>
        <taxon>Eukaryota</taxon>
        <taxon>Metazoa</taxon>
        <taxon>Ecdysozoa</taxon>
        <taxon>Arthropoda</taxon>
        <taxon>Hexapoda</taxon>
        <taxon>Insecta</taxon>
        <taxon>Pterygota</taxon>
        <taxon>Neoptera</taxon>
        <taxon>Endopterygota</taxon>
        <taxon>Lepidoptera</taxon>
        <taxon>Glossata</taxon>
        <taxon>Ditrysia</taxon>
        <taxon>Papilionoidea</taxon>
        <taxon>Pieridae</taxon>
        <taxon>Dismorphiinae</taxon>
        <taxon>Leptidea</taxon>
    </lineage>
</organism>
<name>A0A5E4R516_9NEOP</name>
<gene>
    <name evidence="2" type="ORF">LSINAPIS_LOCUS15205</name>
</gene>
<feature type="region of interest" description="Disordered" evidence="1">
    <location>
        <begin position="59"/>
        <end position="86"/>
    </location>
</feature>
<evidence type="ECO:0000313" key="3">
    <source>
        <dbReference type="Proteomes" id="UP000324832"/>
    </source>
</evidence>